<accession>A0A1Y1UW42</accession>
<proteinExistence type="predicted"/>
<organism evidence="1 2">
    <name type="scientific">Piromyces finnis</name>
    <dbReference type="NCBI Taxonomy" id="1754191"/>
    <lineage>
        <taxon>Eukaryota</taxon>
        <taxon>Fungi</taxon>
        <taxon>Fungi incertae sedis</taxon>
        <taxon>Chytridiomycota</taxon>
        <taxon>Chytridiomycota incertae sedis</taxon>
        <taxon>Neocallimastigomycetes</taxon>
        <taxon>Neocallimastigales</taxon>
        <taxon>Neocallimastigaceae</taxon>
        <taxon>Piromyces</taxon>
    </lineage>
</organism>
<reference evidence="1 2" key="1">
    <citation type="submission" date="2016-08" db="EMBL/GenBank/DDBJ databases">
        <title>Genomes of anaerobic fungi encode conserved fungal cellulosomes for biomass hydrolysis.</title>
        <authorList>
            <consortium name="DOE Joint Genome Institute"/>
            <person name="Haitjema C.H."/>
            <person name="Gilmore S.P."/>
            <person name="Henske J.K."/>
            <person name="Solomon K.V."/>
            <person name="De Groot R."/>
            <person name="Kuo A."/>
            <person name="Mondo S.J."/>
            <person name="Salamov A.A."/>
            <person name="Labutti K."/>
            <person name="Zhao Z."/>
            <person name="Chiniquy J."/>
            <person name="Barry K."/>
            <person name="Brewer H.M."/>
            <person name="Purvine S.O."/>
            <person name="Wright A.T."/>
            <person name="Boxma B."/>
            <person name="Van Alen T."/>
            <person name="Hackstein J.H."/>
            <person name="Baker S.E."/>
            <person name="Grigoriev I.V."/>
            <person name="O'Malley M.A."/>
        </authorList>
    </citation>
    <scope>NUCLEOTIDE SEQUENCE [LARGE SCALE GENOMIC DNA]</scope>
    <source>
        <strain evidence="2">finn</strain>
    </source>
</reference>
<keyword evidence="2" id="KW-1185">Reference proteome</keyword>
<dbReference type="AlphaFoldDB" id="A0A1Y1UW42"/>
<protein>
    <recommendedName>
        <fullName evidence="3">Scaffoldin</fullName>
    </recommendedName>
</protein>
<feature type="non-terminal residue" evidence="1">
    <location>
        <position position="1"/>
    </location>
</feature>
<dbReference type="Proteomes" id="UP000193719">
    <property type="component" value="Unassembled WGS sequence"/>
</dbReference>
<evidence type="ECO:0000313" key="1">
    <source>
        <dbReference type="EMBL" id="ORX42308.1"/>
    </source>
</evidence>
<name>A0A1Y1UW42_9FUNG</name>
<comment type="caution">
    <text evidence="1">The sequence shown here is derived from an EMBL/GenBank/DDBJ whole genome shotgun (WGS) entry which is preliminary data.</text>
</comment>
<reference evidence="1 2" key="2">
    <citation type="submission" date="2016-08" db="EMBL/GenBank/DDBJ databases">
        <title>Pervasive Adenine N6-methylation of Active Genes in Fungi.</title>
        <authorList>
            <consortium name="DOE Joint Genome Institute"/>
            <person name="Mondo S.J."/>
            <person name="Dannebaum R.O."/>
            <person name="Kuo R.C."/>
            <person name="Labutti K."/>
            <person name="Haridas S."/>
            <person name="Kuo A."/>
            <person name="Salamov A."/>
            <person name="Ahrendt S.R."/>
            <person name="Lipzen A."/>
            <person name="Sullivan W."/>
            <person name="Andreopoulos W.B."/>
            <person name="Clum A."/>
            <person name="Lindquist E."/>
            <person name="Daum C."/>
            <person name="Ramamoorthy G.K."/>
            <person name="Gryganskyi A."/>
            <person name="Culley D."/>
            <person name="Magnuson J.K."/>
            <person name="James T.Y."/>
            <person name="O'Malley M.A."/>
            <person name="Stajich J.E."/>
            <person name="Spatafora J.W."/>
            <person name="Visel A."/>
            <person name="Grigoriev I.V."/>
        </authorList>
    </citation>
    <scope>NUCLEOTIDE SEQUENCE [LARGE SCALE GENOMIC DNA]</scope>
    <source>
        <strain evidence="2">finn</strain>
    </source>
</reference>
<sequence length="547" mass="59757">DEEFCKYEDKKIIKRKEQFVDGTILNTLYECADGVCDISKVPENVDDGDYLVDGIIYNRSGVKIEQLTESGIFAFKKSDPTDITYSNLLSSDDIGKLTSNDLGSVYLYDCVNGVCIRTPGFIKYGSTAALAECTNEKKCETLESVDCKEGTANGSINLTGTEMKLCVSESLSESTYNSIGTTMYETNSDKNIIGAKQTGNFLSGSKLIVCEDGECTSPDSAAGYYLNSNYEEITAGKKLISCTDANNCELIEPKNGYYINKDSTNSKRAILCDKNGCSETGDLTKENCNSDANKLVYSNGALKYCDDNNVKNIPGDSSTVNLYEVNGVKKSDINYPTDFIANPSTTEKMVIQVDQYSVTPYVDENNSFCIEDDVKKAKCEDGNTGFKCVDATESCTTFTVGACDLKDINENCNGYYVNASNELISCNGEECGEAINKIGYFKNGKAKTYIKCTTNGEKQQSITCEAITPESNCVNVGDLIKDESDNVKLCVDNIKENAITIFTNEDSKKYFIKASGLNSKDSIVSSQKHYIVNVAENEVLTETVTGN</sequence>
<gene>
    <name evidence="1" type="ORF">BCR36DRAFT_307740</name>
</gene>
<evidence type="ECO:0000313" key="2">
    <source>
        <dbReference type="Proteomes" id="UP000193719"/>
    </source>
</evidence>
<evidence type="ECO:0008006" key="3">
    <source>
        <dbReference type="Google" id="ProtNLM"/>
    </source>
</evidence>
<dbReference type="EMBL" id="MCFH01000067">
    <property type="protein sequence ID" value="ORX42308.1"/>
    <property type="molecule type" value="Genomic_DNA"/>
</dbReference>
<dbReference type="OrthoDB" id="10682906at2759"/>